<keyword evidence="2" id="KW-0479">Metal-binding</keyword>
<dbReference type="InterPro" id="IPR050572">
    <property type="entry name" value="Fe-S_Ferredoxin"/>
</dbReference>
<evidence type="ECO:0000313" key="6">
    <source>
        <dbReference type="EMBL" id="MDF2096555.1"/>
    </source>
</evidence>
<feature type="domain" description="4Fe-4S ferredoxin-type" evidence="5">
    <location>
        <begin position="307"/>
        <end position="336"/>
    </location>
</feature>
<organism evidence="6 7">
    <name type="scientific">Aquibaculum arenosum</name>
    <dbReference type="NCBI Taxonomy" id="3032591"/>
    <lineage>
        <taxon>Bacteria</taxon>
        <taxon>Pseudomonadati</taxon>
        <taxon>Pseudomonadota</taxon>
        <taxon>Alphaproteobacteria</taxon>
        <taxon>Rhodospirillales</taxon>
        <taxon>Rhodovibrionaceae</taxon>
        <taxon>Aquibaculum</taxon>
    </lineage>
</organism>
<sequence length="694" mass="74384">MKLRGRKLLVCDCEKTMPLSGARLAEALRALGAEGELPLHTQLCRAQLQNYEAALNSGEPLLVACTQEAPLFSELGEEERPDADLRFANIRETAGWGEEGAAATAKMAALLAAATQEAKPAPLISLKSEGICLIYGKDERALEVAAQLKGRLDVTVLLREAKEIAPPRIMDVPVFLGRIVAAKGYLGDFGVTVDGYAPASPSSRERLTFDAPRDGAYSECDLILDLTGGTPLFPAGERLDGYLRADPADPVAVQRVALAASDLVGEFEKPRYVRYDAEICAHGRSRKTGCRLCLDNCPLSAITSLGETVEIDPHVCGGCGLCAALCPTGAIEYQFPATTSLFEQARSLLESYRKAGGEAPVLLLHDERYGAEVISLIARHGGGLPARVLPLPVNEVTELGFDFYFDALAWGAAQIALLVAPEKREDVQALAGTLGLVETVMDGLGYGGGRIHLLDQQDPDAVEAALRALPSTAGAEAGLFLPMGGKRARAFLGLHHLHAKAPQPVDQLPLPQGAPFGTIHVDTSGCTMCQACVTACPAGALIDDPEMPWLGFIEENCVQCGLCKATCPEKVIALEPRLNFQEEARTARELNRATPFNCIRCGKPFGVGASIERIVDRLAGAHSMFQDSGRVERIMMCDDCRVVTEFETSTAAISYGERPVMRTTEDDLREREVERAKRRLAEAGTVKSNGSSDS</sequence>
<dbReference type="PROSITE" id="PS00198">
    <property type="entry name" value="4FE4S_FER_1"/>
    <property type="match status" value="3"/>
</dbReference>
<keyword evidence="4" id="KW-0411">Iron-sulfur</keyword>
<evidence type="ECO:0000259" key="5">
    <source>
        <dbReference type="PROSITE" id="PS51379"/>
    </source>
</evidence>
<dbReference type="Pfam" id="PF12838">
    <property type="entry name" value="Fer4_7"/>
    <property type="match status" value="1"/>
</dbReference>
<accession>A0ABT5YNK7</accession>
<reference evidence="6 7" key="1">
    <citation type="submission" date="2023-03" db="EMBL/GenBank/DDBJ databases">
        <title>Fodinicurvata sp. CAU 1616 isolated from sea sendiment.</title>
        <authorList>
            <person name="Kim W."/>
        </authorList>
    </citation>
    <scope>NUCLEOTIDE SEQUENCE [LARGE SCALE GENOMIC DNA]</scope>
    <source>
        <strain evidence="6 7">CAU 1616</strain>
    </source>
</reference>
<evidence type="ECO:0000256" key="2">
    <source>
        <dbReference type="ARBA" id="ARBA00022723"/>
    </source>
</evidence>
<protein>
    <submittedName>
        <fullName evidence="6">4Fe-4S binding protein</fullName>
    </submittedName>
</protein>
<dbReference type="Proteomes" id="UP001215503">
    <property type="component" value="Unassembled WGS sequence"/>
</dbReference>
<evidence type="ECO:0000256" key="1">
    <source>
        <dbReference type="ARBA" id="ARBA00022485"/>
    </source>
</evidence>
<keyword evidence="3" id="KW-0408">Iron</keyword>
<evidence type="ECO:0000256" key="4">
    <source>
        <dbReference type="ARBA" id="ARBA00023014"/>
    </source>
</evidence>
<dbReference type="SUPFAM" id="SSF54862">
    <property type="entry name" value="4Fe-4S ferredoxins"/>
    <property type="match status" value="1"/>
</dbReference>
<comment type="caution">
    <text evidence="6">The sequence shown here is derived from an EMBL/GenBank/DDBJ whole genome shotgun (WGS) entry which is preliminary data.</text>
</comment>
<dbReference type="PANTHER" id="PTHR43687:SF4">
    <property type="entry name" value="BLR5484 PROTEIN"/>
    <property type="match status" value="1"/>
</dbReference>
<dbReference type="PANTHER" id="PTHR43687">
    <property type="entry name" value="ADENYLYLSULFATE REDUCTASE, BETA SUBUNIT"/>
    <property type="match status" value="1"/>
</dbReference>
<dbReference type="InterPro" id="IPR017896">
    <property type="entry name" value="4Fe4S_Fe-S-bd"/>
</dbReference>
<feature type="domain" description="4Fe-4S ferredoxin-type" evidence="5">
    <location>
        <begin position="517"/>
        <end position="546"/>
    </location>
</feature>
<dbReference type="RefSeq" id="WP_275823098.1">
    <property type="nucleotide sequence ID" value="NZ_JARHUD010000006.1"/>
</dbReference>
<evidence type="ECO:0000256" key="3">
    <source>
        <dbReference type="ARBA" id="ARBA00023004"/>
    </source>
</evidence>
<name>A0ABT5YNK7_9PROT</name>
<proteinExistence type="predicted"/>
<gene>
    <name evidence="6" type="ORF">P2G67_11255</name>
</gene>
<keyword evidence="7" id="KW-1185">Reference proteome</keyword>
<dbReference type="EMBL" id="JARHUD010000006">
    <property type="protein sequence ID" value="MDF2096555.1"/>
    <property type="molecule type" value="Genomic_DNA"/>
</dbReference>
<dbReference type="Pfam" id="PF13187">
    <property type="entry name" value="Fer4_9"/>
    <property type="match status" value="1"/>
</dbReference>
<evidence type="ECO:0000313" key="7">
    <source>
        <dbReference type="Proteomes" id="UP001215503"/>
    </source>
</evidence>
<keyword evidence="1" id="KW-0004">4Fe-4S</keyword>
<dbReference type="InterPro" id="IPR017900">
    <property type="entry name" value="4Fe4S_Fe_S_CS"/>
</dbReference>
<dbReference type="PROSITE" id="PS51379">
    <property type="entry name" value="4FE4S_FER_2"/>
    <property type="match status" value="3"/>
</dbReference>
<dbReference type="Gene3D" id="3.30.70.20">
    <property type="match status" value="3"/>
</dbReference>
<feature type="domain" description="4Fe-4S ferredoxin-type" evidence="5">
    <location>
        <begin position="547"/>
        <end position="577"/>
    </location>
</feature>